<organism evidence="2 3">
    <name type="scientific">Caenispirillum salinarum AK4</name>
    <dbReference type="NCBI Taxonomy" id="1238182"/>
    <lineage>
        <taxon>Bacteria</taxon>
        <taxon>Pseudomonadati</taxon>
        <taxon>Pseudomonadota</taxon>
        <taxon>Alphaproteobacteria</taxon>
        <taxon>Rhodospirillales</taxon>
        <taxon>Novispirillaceae</taxon>
        <taxon>Caenispirillum</taxon>
    </lineage>
</organism>
<keyword evidence="3" id="KW-1185">Reference proteome</keyword>
<name>K9GMJ6_9PROT</name>
<dbReference type="Proteomes" id="UP000009881">
    <property type="component" value="Unassembled WGS sequence"/>
</dbReference>
<evidence type="ECO:0000256" key="1">
    <source>
        <dbReference type="SAM" id="MobiDB-lite"/>
    </source>
</evidence>
<feature type="compositionally biased region" description="Basic and acidic residues" evidence="1">
    <location>
        <begin position="8"/>
        <end position="19"/>
    </location>
</feature>
<protein>
    <submittedName>
        <fullName evidence="2">Uncharacterized protein</fullName>
    </submittedName>
</protein>
<evidence type="ECO:0000313" key="2">
    <source>
        <dbReference type="EMBL" id="EKV25919.1"/>
    </source>
</evidence>
<dbReference type="AlphaFoldDB" id="K9GMJ6"/>
<proteinExistence type="predicted"/>
<feature type="region of interest" description="Disordered" evidence="1">
    <location>
        <begin position="1"/>
        <end position="20"/>
    </location>
</feature>
<dbReference type="EMBL" id="ANHY01000047">
    <property type="protein sequence ID" value="EKV25919.1"/>
    <property type="molecule type" value="Genomic_DNA"/>
</dbReference>
<accession>K9GMJ6</accession>
<comment type="caution">
    <text evidence="2">The sequence shown here is derived from an EMBL/GenBank/DDBJ whole genome shotgun (WGS) entry which is preliminary data.</text>
</comment>
<evidence type="ECO:0000313" key="3">
    <source>
        <dbReference type="Proteomes" id="UP000009881"/>
    </source>
</evidence>
<reference evidence="2 3" key="1">
    <citation type="journal article" date="2013" name="Genome Announc.">
        <title>Draft Genome Sequence of an Alphaproteobacterium, Caenispirillum salinarum AK4(T), Isolated from a Solar Saltern.</title>
        <authorList>
            <person name="Khatri I."/>
            <person name="Singh A."/>
            <person name="Korpole S."/>
            <person name="Pinnaka A.K."/>
            <person name="Subramanian S."/>
        </authorList>
    </citation>
    <scope>NUCLEOTIDE SEQUENCE [LARGE SCALE GENOMIC DNA]</scope>
    <source>
        <strain evidence="2 3">AK4</strain>
    </source>
</reference>
<gene>
    <name evidence="2" type="ORF">C882_3381</name>
</gene>
<sequence length="52" mass="5513">MPQAAARRSGDVTSHRELPHPLSLSPAWAPGLVSFIHSGVVTSPHRPACCRA</sequence>